<sequence>MDEELLSRNWTDTALLTLSPALDDHITRVIAKLIGDDVPWPYVLQELDSLKGRGPVELSRRDPAVQYRMLTERLGDLGYPFDRNNRHRLFSTYGQMLRLARNQLSHPDDVIEPVHAMTTIVTATQLASLIGATATVDKLNDLQNEVLSFLWSDQEDDTVQIPSNSKNREISKPNPPKSLTPTTSQAFTTHDVSSIKGTLSKRIVEWEPILINPIGEKDDLDSLRRVSSKRKVIQAIETVVSNYGPLSEDQLLTSVARAFGLRRRSSSFQRKIKHQVASGNAEVWRDQDGFYWPKGVEPEKWRLYRRDSSGKRTLKDISPYELVNLLEIIVREKPARYSKSDLLNQIRDEFDLQRLKGPTREQAMKAVHKAVDIGLLSIDEHEKFLPAPL</sequence>
<evidence type="ECO:0000313" key="3">
    <source>
        <dbReference type="Proteomes" id="UP001183794"/>
    </source>
</evidence>
<dbReference type="RefSeq" id="WP_310175648.1">
    <property type="nucleotide sequence ID" value="NZ_BAABHE010000002.1"/>
</dbReference>
<evidence type="ECO:0000256" key="1">
    <source>
        <dbReference type="SAM" id="MobiDB-lite"/>
    </source>
</evidence>
<name>A0ABU2B5B4_9MICC</name>
<feature type="region of interest" description="Disordered" evidence="1">
    <location>
        <begin position="158"/>
        <end position="187"/>
    </location>
</feature>
<protein>
    <recommendedName>
        <fullName evidence="4">DUF3320 domain-containing protein</fullName>
    </recommendedName>
</protein>
<reference evidence="2 3" key="1">
    <citation type="submission" date="2023-07" db="EMBL/GenBank/DDBJ databases">
        <title>Sequencing the genomes of 1000 actinobacteria strains.</title>
        <authorList>
            <person name="Klenk H.-P."/>
        </authorList>
    </citation>
    <scope>NUCLEOTIDE SEQUENCE [LARGE SCALE GENOMIC DNA]</scope>
    <source>
        <strain evidence="2 3">DSM 22966</strain>
    </source>
</reference>
<dbReference type="EMBL" id="JAVDYJ010000001">
    <property type="protein sequence ID" value="MDR7348451.1"/>
    <property type="molecule type" value="Genomic_DNA"/>
</dbReference>
<evidence type="ECO:0008006" key="4">
    <source>
        <dbReference type="Google" id="ProtNLM"/>
    </source>
</evidence>
<accession>A0ABU2B5B4</accession>
<comment type="caution">
    <text evidence="2">The sequence shown here is derived from an EMBL/GenBank/DDBJ whole genome shotgun (WGS) entry which is preliminary data.</text>
</comment>
<proteinExistence type="predicted"/>
<dbReference type="Proteomes" id="UP001183794">
    <property type="component" value="Unassembled WGS sequence"/>
</dbReference>
<gene>
    <name evidence="2" type="ORF">J2S62_002708</name>
</gene>
<keyword evidence="3" id="KW-1185">Reference proteome</keyword>
<evidence type="ECO:0000313" key="2">
    <source>
        <dbReference type="EMBL" id="MDR7348451.1"/>
    </source>
</evidence>
<organism evidence="2 3">
    <name type="scientific">Enteractinococcus fodinae</name>
    <dbReference type="NCBI Taxonomy" id="684663"/>
    <lineage>
        <taxon>Bacteria</taxon>
        <taxon>Bacillati</taxon>
        <taxon>Actinomycetota</taxon>
        <taxon>Actinomycetes</taxon>
        <taxon>Micrococcales</taxon>
        <taxon>Micrococcaceae</taxon>
    </lineage>
</organism>